<name>A0AC34PUT2_9BILA</name>
<protein>
    <submittedName>
        <fullName evidence="2">ANK_REP_REGION domain-containing protein</fullName>
    </submittedName>
</protein>
<dbReference type="Proteomes" id="UP000887576">
    <property type="component" value="Unplaced"/>
</dbReference>
<accession>A0AC34PUT2</accession>
<sequence length="384" mass="43861">MSVVKNPVPRIYTLVDEQGGGILMPWTRYGVKSGDVTNLLELFNSMVKYFMYNDGRGKFVPIAELVTIRNKQRNAILSTLRRKKGKGKSGPNILEEFDQSHSNGNLHKALKVLDGFGNSNREIKYRVIVWDLNERGNMGETLLHLCLLHNTIEHKLLAKQLVLKFPKLVNDIFISEEYYGLSALHEAIVNEDIEMQYFLLKAKADVHQRCYGAFFCAEDQRESRRDSKEHEWVDLQPNTKYIGRMYFGETPLAFATCTNQSDSVRLLCAFKADPNMKDTNGNTTLHMCVIHECKEMLELLHSLGGKLHITNNQRLTPLGLAAKLAKKDMFEAILDLEKEIIWTYRETVCVAYPLRWIDTIDEITGHVNQTSALSLVVYGVCQTI</sequence>
<proteinExistence type="predicted"/>
<organism evidence="1 2">
    <name type="scientific">Panagrolaimus sp. JU765</name>
    <dbReference type="NCBI Taxonomy" id="591449"/>
    <lineage>
        <taxon>Eukaryota</taxon>
        <taxon>Metazoa</taxon>
        <taxon>Ecdysozoa</taxon>
        <taxon>Nematoda</taxon>
        <taxon>Chromadorea</taxon>
        <taxon>Rhabditida</taxon>
        <taxon>Tylenchina</taxon>
        <taxon>Panagrolaimomorpha</taxon>
        <taxon>Panagrolaimoidea</taxon>
        <taxon>Panagrolaimidae</taxon>
        <taxon>Panagrolaimus</taxon>
    </lineage>
</organism>
<dbReference type="WBParaSite" id="JU765_v2.g10161.t1">
    <property type="protein sequence ID" value="JU765_v2.g10161.t1"/>
    <property type="gene ID" value="JU765_v2.g10161"/>
</dbReference>
<evidence type="ECO:0000313" key="2">
    <source>
        <dbReference type="WBParaSite" id="JU765_v2.g10161.t1"/>
    </source>
</evidence>
<reference evidence="2" key="1">
    <citation type="submission" date="2022-11" db="UniProtKB">
        <authorList>
            <consortium name="WormBaseParasite"/>
        </authorList>
    </citation>
    <scope>IDENTIFICATION</scope>
</reference>
<evidence type="ECO:0000313" key="1">
    <source>
        <dbReference type="Proteomes" id="UP000887576"/>
    </source>
</evidence>